<proteinExistence type="predicted"/>
<dbReference type="EMBL" id="FOIN01000012">
    <property type="protein sequence ID" value="SET45642.1"/>
    <property type="molecule type" value="Genomic_DNA"/>
</dbReference>
<dbReference type="GO" id="GO:0016887">
    <property type="term" value="F:ATP hydrolysis activity"/>
    <property type="evidence" value="ECO:0007669"/>
    <property type="project" value="InterPro"/>
</dbReference>
<evidence type="ECO:0000256" key="7">
    <source>
        <dbReference type="ARBA" id="ARBA00022989"/>
    </source>
</evidence>
<keyword evidence="2" id="KW-0813">Transport</keyword>
<dbReference type="PANTHER" id="PTHR24221">
    <property type="entry name" value="ATP-BINDING CASSETTE SUB-FAMILY B"/>
    <property type="match status" value="1"/>
</dbReference>
<evidence type="ECO:0000256" key="1">
    <source>
        <dbReference type="ARBA" id="ARBA00004651"/>
    </source>
</evidence>
<keyword evidence="8 9" id="KW-0472">Membrane</keyword>
<evidence type="ECO:0000256" key="3">
    <source>
        <dbReference type="ARBA" id="ARBA00022475"/>
    </source>
</evidence>
<keyword evidence="7 9" id="KW-1133">Transmembrane helix</keyword>
<dbReference type="AlphaFoldDB" id="A0A1I0EM61"/>
<dbReference type="Gene3D" id="1.20.1560.10">
    <property type="entry name" value="ABC transporter type 1, transmembrane domain"/>
    <property type="match status" value="1"/>
</dbReference>
<dbReference type="GO" id="GO:0005524">
    <property type="term" value="F:ATP binding"/>
    <property type="evidence" value="ECO:0007669"/>
    <property type="project" value="UniProtKB-KW"/>
</dbReference>
<reference evidence="13" key="1">
    <citation type="submission" date="2016-10" db="EMBL/GenBank/DDBJ databases">
        <authorList>
            <person name="Varghese N."/>
            <person name="Submissions S."/>
        </authorList>
    </citation>
    <scope>NUCLEOTIDE SEQUENCE [LARGE SCALE GENOMIC DNA]</scope>
    <source>
        <strain evidence="13">DSM 1551</strain>
    </source>
</reference>
<evidence type="ECO:0000256" key="8">
    <source>
        <dbReference type="ARBA" id="ARBA00023136"/>
    </source>
</evidence>
<name>A0A1I0EM61_9FIRM</name>
<organism evidence="12 13">
    <name type="scientific">Thomasclavelia cocleata</name>
    <dbReference type="NCBI Taxonomy" id="69824"/>
    <lineage>
        <taxon>Bacteria</taxon>
        <taxon>Bacillati</taxon>
        <taxon>Bacillota</taxon>
        <taxon>Erysipelotrichia</taxon>
        <taxon>Erysipelotrichales</taxon>
        <taxon>Coprobacillaceae</taxon>
        <taxon>Thomasclavelia</taxon>
    </lineage>
</organism>
<dbReference type="InterPro" id="IPR011527">
    <property type="entry name" value="ABC1_TM_dom"/>
</dbReference>
<evidence type="ECO:0000256" key="4">
    <source>
        <dbReference type="ARBA" id="ARBA00022692"/>
    </source>
</evidence>
<feature type="transmembrane region" description="Helical" evidence="9">
    <location>
        <begin position="287"/>
        <end position="311"/>
    </location>
</feature>
<feature type="domain" description="ABC transmembrane type-1" evidence="11">
    <location>
        <begin position="206"/>
        <end position="460"/>
    </location>
</feature>
<keyword evidence="4 9" id="KW-0812">Transmembrane</keyword>
<dbReference type="SUPFAM" id="SSF52540">
    <property type="entry name" value="P-loop containing nucleoside triphosphate hydrolases"/>
    <property type="match status" value="1"/>
</dbReference>
<evidence type="ECO:0000256" key="6">
    <source>
        <dbReference type="ARBA" id="ARBA00022840"/>
    </source>
</evidence>
<gene>
    <name evidence="12" type="ORF">SAMN04489758_1126</name>
</gene>
<dbReference type="PROSITE" id="PS50929">
    <property type="entry name" value="ABC_TM1F"/>
    <property type="match status" value="1"/>
</dbReference>
<dbReference type="PROSITE" id="PS50893">
    <property type="entry name" value="ABC_TRANSPORTER_2"/>
    <property type="match status" value="1"/>
</dbReference>
<dbReference type="SUPFAM" id="SSF90123">
    <property type="entry name" value="ABC transporter transmembrane region"/>
    <property type="match status" value="1"/>
</dbReference>
<evidence type="ECO:0000256" key="9">
    <source>
        <dbReference type="SAM" id="Phobius"/>
    </source>
</evidence>
<feature type="transmembrane region" description="Helical" evidence="9">
    <location>
        <begin position="317"/>
        <end position="339"/>
    </location>
</feature>
<dbReference type="PANTHER" id="PTHR24221:SF276">
    <property type="entry name" value="ABC TRANSPORTER, ATP-BINDING_PERMEASE PROTEIN"/>
    <property type="match status" value="1"/>
</dbReference>
<dbReference type="InterPro" id="IPR003593">
    <property type="entry name" value="AAA+_ATPase"/>
</dbReference>
<evidence type="ECO:0000313" key="12">
    <source>
        <dbReference type="EMBL" id="SET45642.1"/>
    </source>
</evidence>
<dbReference type="GeneID" id="78288295"/>
<feature type="transmembrane region" description="Helical" evidence="9">
    <location>
        <begin position="440"/>
        <end position="458"/>
    </location>
</feature>
<evidence type="ECO:0000256" key="5">
    <source>
        <dbReference type="ARBA" id="ARBA00022741"/>
    </source>
</evidence>
<evidence type="ECO:0000313" key="13">
    <source>
        <dbReference type="Proteomes" id="UP000198558"/>
    </source>
</evidence>
<keyword evidence="13" id="KW-1185">Reference proteome</keyword>
<comment type="subcellular location">
    <subcellularLocation>
        <location evidence="1">Cell membrane</location>
        <topology evidence="1">Multi-pass membrane protein</topology>
    </subcellularLocation>
</comment>
<dbReference type="CDD" id="cd18548">
    <property type="entry name" value="ABC_6TM_Tm287_like"/>
    <property type="match status" value="1"/>
</dbReference>
<dbReference type="InterPro" id="IPR039421">
    <property type="entry name" value="Type_1_exporter"/>
</dbReference>
<dbReference type="FunFam" id="3.40.50.300:FF:000854">
    <property type="entry name" value="Multidrug ABC transporter ATP-binding protein"/>
    <property type="match status" value="1"/>
</dbReference>
<dbReference type="Gene3D" id="3.40.50.300">
    <property type="entry name" value="P-loop containing nucleotide triphosphate hydrolases"/>
    <property type="match status" value="1"/>
</dbReference>
<feature type="transmembrane region" description="Helical" evidence="9">
    <location>
        <begin position="399"/>
        <end position="420"/>
    </location>
</feature>
<evidence type="ECO:0000259" key="10">
    <source>
        <dbReference type="PROSITE" id="PS50893"/>
    </source>
</evidence>
<accession>A0A1I0EM61</accession>
<dbReference type="InterPro" id="IPR027417">
    <property type="entry name" value="P-loop_NTPase"/>
</dbReference>
<keyword evidence="3" id="KW-1003">Cell membrane</keyword>
<protein>
    <submittedName>
        <fullName evidence="12">ATP-binding cassette, subfamily B</fullName>
    </submittedName>
</protein>
<dbReference type="InterPro" id="IPR003439">
    <property type="entry name" value="ABC_transporter-like_ATP-bd"/>
</dbReference>
<dbReference type="InterPro" id="IPR017871">
    <property type="entry name" value="ABC_transporter-like_CS"/>
</dbReference>
<dbReference type="GO" id="GO:0005886">
    <property type="term" value="C:plasma membrane"/>
    <property type="evidence" value="ECO:0007669"/>
    <property type="project" value="UniProtKB-SubCell"/>
</dbReference>
<dbReference type="PROSITE" id="PS00211">
    <property type="entry name" value="ABC_TRANSPORTER_1"/>
    <property type="match status" value="1"/>
</dbReference>
<evidence type="ECO:0000259" key="11">
    <source>
        <dbReference type="PROSITE" id="PS50929"/>
    </source>
</evidence>
<dbReference type="SMART" id="SM00382">
    <property type="entry name" value="AAA"/>
    <property type="match status" value="1"/>
</dbReference>
<keyword evidence="5" id="KW-0547">Nucleotide-binding</keyword>
<dbReference type="OrthoDB" id="9762778at2"/>
<sequence length="742" mass="82982">MLKLKHYFKKFWIPILFCIGLLFLQSQTELALPDYMSDIVSVGIQAGGFDSAVSDVLSEDTYNHLLVLMDNKDQETFEKSYKLVKANDVDEDILDKFSKADGQNLYLLKDVNDKDMDKLEKILVKPMLLITSIDTMDPNSKEYQERFGNLPAGMSPYDVLAMLPKEQRAEMFTEIDNQMEAMGESTLKIAAGNGVKAEYTRLGRDVDQVQNDYILATGIKMLVIALAGTVCAIACGFLASKIGSGISRLLRGDVFKKVESFSNEEFNKFSTASLITRTTNDITQVQMVVIMFIRIVCFAPMMGIGALIKAFQNTPSMTWIIGLVLVIIFVLIGVTFAIVMPKFKVVQSLIDRLNLTMRENLSGMLVIRAFGNEEHSEKRFEKANFDLTKVNLFVNRTMVSMMPIMMFIFNVVSLLIVYYGAKQIDLGNIAIGQMMAFMQYAMQIIMSFLMIAMIAIMLPRASVAAERIYEVLSMEPKIVDPKVAKSFNNDKRGLVEFKDVTFKYPGAHEAVLENISFTAKPGQTTAFIGSTGSGKSTLINLIPRFYEVSEGSIMVDGVDIRDVKQHDLRDKIGLVPQKGLLFSGTIRSNLTYGSPDATDEQLEEVIKVAQAKEFIDHKEEHLDSKISQGGTNVSGGQKQRLAIARAIAKNPEIFIFDDSFSALDFKTDAMLRQELNKMIKKTKNTVLIVGQRIASIMSADQIIVLDEGRIVGKGKHDELMKDCKVYQEIAYSQLSKEELGHE</sequence>
<feature type="domain" description="ABC transporter" evidence="10">
    <location>
        <begin position="495"/>
        <end position="732"/>
    </location>
</feature>
<dbReference type="Proteomes" id="UP000198558">
    <property type="component" value="Unassembled WGS sequence"/>
</dbReference>
<dbReference type="Pfam" id="PF00005">
    <property type="entry name" value="ABC_tran"/>
    <property type="match status" value="1"/>
</dbReference>
<feature type="transmembrane region" description="Helical" evidence="9">
    <location>
        <begin position="213"/>
        <end position="239"/>
    </location>
</feature>
<dbReference type="Pfam" id="PF00664">
    <property type="entry name" value="ABC_membrane"/>
    <property type="match status" value="1"/>
</dbReference>
<dbReference type="GO" id="GO:0140359">
    <property type="term" value="F:ABC-type transporter activity"/>
    <property type="evidence" value="ECO:0007669"/>
    <property type="project" value="InterPro"/>
</dbReference>
<dbReference type="RefSeq" id="WP_092353646.1">
    <property type="nucleotide sequence ID" value="NZ_FOIN01000012.1"/>
</dbReference>
<keyword evidence="6 12" id="KW-0067">ATP-binding</keyword>
<dbReference type="InterPro" id="IPR036640">
    <property type="entry name" value="ABC1_TM_sf"/>
</dbReference>
<evidence type="ECO:0000256" key="2">
    <source>
        <dbReference type="ARBA" id="ARBA00022448"/>
    </source>
</evidence>